<dbReference type="GO" id="GO:0003700">
    <property type="term" value="F:DNA-binding transcription factor activity"/>
    <property type="evidence" value="ECO:0007669"/>
    <property type="project" value="InterPro"/>
</dbReference>
<dbReference type="SUPFAM" id="SSF101936">
    <property type="entry name" value="DNA-binding pseudobarrel domain"/>
    <property type="match status" value="1"/>
</dbReference>
<dbReference type="EMBL" id="GL377661">
    <property type="protein sequence ID" value="EFJ09582.1"/>
    <property type="molecule type" value="Genomic_DNA"/>
</dbReference>
<evidence type="ECO:0000256" key="4">
    <source>
        <dbReference type="ARBA" id="ARBA00023242"/>
    </source>
</evidence>
<dbReference type="InterPro" id="IPR015300">
    <property type="entry name" value="DNA-bd_pseudobarrel_sf"/>
</dbReference>
<feature type="compositionally biased region" description="Polar residues" evidence="5">
    <location>
        <begin position="1"/>
        <end position="22"/>
    </location>
</feature>
<keyword evidence="2" id="KW-0238">DNA-binding</keyword>
<gene>
    <name evidence="7" type="primary">ABI3B-2</name>
    <name evidence="7" type="ORF">SELMODRAFT_427934</name>
</gene>
<evidence type="ECO:0000256" key="1">
    <source>
        <dbReference type="ARBA" id="ARBA00023015"/>
    </source>
</evidence>
<dbReference type="AlphaFoldDB" id="D8T161"/>
<evidence type="ECO:0000256" key="3">
    <source>
        <dbReference type="ARBA" id="ARBA00023163"/>
    </source>
</evidence>
<dbReference type="Gene3D" id="2.40.330.10">
    <property type="entry name" value="DNA-binding pseudobarrel domain"/>
    <property type="match status" value="1"/>
</dbReference>
<keyword evidence="8" id="KW-1185">Reference proteome</keyword>
<dbReference type="Proteomes" id="UP000001514">
    <property type="component" value="Unassembled WGS sequence"/>
</dbReference>
<feature type="region of interest" description="Disordered" evidence="5">
    <location>
        <begin position="1"/>
        <end position="37"/>
    </location>
</feature>
<protein>
    <submittedName>
        <fullName evidence="7">Uncharacterized protein ABI3B-2</fullName>
    </submittedName>
</protein>
<evidence type="ECO:0000313" key="7">
    <source>
        <dbReference type="EMBL" id="EFJ09582.1"/>
    </source>
</evidence>
<dbReference type="eggNOG" id="ENOG502QWRF">
    <property type="taxonomic scope" value="Eukaryota"/>
</dbReference>
<evidence type="ECO:0000256" key="2">
    <source>
        <dbReference type="ARBA" id="ARBA00023125"/>
    </source>
</evidence>
<evidence type="ECO:0000256" key="5">
    <source>
        <dbReference type="SAM" id="MobiDB-lite"/>
    </source>
</evidence>
<keyword evidence="4" id="KW-0539">Nucleus</keyword>
<dbReference type="HOGENOM" id="CLU_620232_0_0_1"/>
<dbReference type="InterPro" id="IPR003340">
    <property type="entry name" value="B3_DNA-bd"/>
</dbReference>
<dbReference type="GO" id="GO:0003677">
    <property type="term" value="F:DNA binding"/>
    <property type="evidence" value="ECO:0007669"/>
    <property type="project" value="UniProtKB-KW"/>
</dbReference>
<dbReference type="KEGG" id="smo:SELMODRAFT_427934"/>
<keyword evidence="3" id="KW-0804">Transcription</keyword>
<dbReference type="STRING" id="88036.D8T161"/>
<dbReference type="InterPro" id="IPR044800">
    <property type="entry name" value="LEC2-like"/>
</dbReference>
<dbReference type="SMART" id="SM01019">
    <property type="entry name" value="B3"/>
    <property type="match status" value="1"/>
</dbReference>
<evidence type="ECO:0000259" key="6">
    <source>
        <dbReference type="PROSITE" id="PS50863"/>
    </source>
</evidence>
<organism evidence="8">
    <name type="scientific">Selaginella moellendorffii</name>
    <name type="common">Spikemoss</name>
    <dbReference type="NCBI Taxonomy" id="88036"/>
    <lineage>
        <taxon>Eukaryota</taxon>
        <taxon>Viridiplantae</taxon>
        <taxon>Streptophyta</taxon>
        <taxon>Embryophyta</taxon>
        <taxon>Tracheophyta</taxon>
        <taxon>Lycopodiopsida</taxon>
        <taxon>Selaginellales</taxon>
        <taxon>Selaginellaceae</taxon>
        <taxon>Selaginella</taxon>
    </lineage>
</organism>
<dbReference type="Pfam" id="PF02362">
    <property type="entry name" value="B3"/>
    <property type="match status" value="1"/>
</dbReference>
<dbReference type="PANTHER" id="PTHR31140:SF81">
    <property type="entry name" value="B3 DOMAIN-CONTAINING TRANSCRIPTION FACTOR ABI3"/>
    <property type="match status" value="1"/>
</dbReference>
<sequence length="445" mass="49069">MAADSNPSSLSSDYQNGSTSFQLADDHERDQNVPWILDQADHPALMIDEAEHEPWGSAGEDDKLGNLDMEQQLRINHSFMQIQSIFGAEGESDDPIKMPLLGNCWSAEDPSPWNHSAAFPEDQHQQGNGFYSHDHSNVFVSLPPPQQQLQIIESSTLMGGGQIMAVASSSPCASTRAARKNCMARKRRPMLGTSKPGPASVSAAAAPAPAVAAVSDAETTLPDDHTQGLQNKNLKFLLQKQLKPSDVGNLGRIVLPKKEAESRLPYLSAREGMTLAMEDMTSKRTWNLRYRFWPNNKSRMYLLENTGEFIRSHKLCEGDYLLLYKDSRNGKYVIYGKKDVSGSNEKRQAPKQQEGCMVKRSRSFDCERRKPAAPTLTSSSSSSSILTTAGVIDTGLNFTDIKQGLDKDQESFGSSNVVFDIDQFPLLEANDLAIDEILDLVDLPS</sequence>
<accession>D8T161</accession>
<feature type="domain" description="TF-B3" evidence="6">
    <location>
        <begin position="238"/>
        <end position="340"/>
    </location>
</feature>
<keyword evidence="1" id="KW-0805">Transcription regulation</keyword>
<reference evidence="7 8" key="1">
    <citation type="journal article" date="2011" name="Science">
        <title>The Selaginella genome identifies genetic changes associated with the evolution of vascular plants.</title>
        <authorList>
            <person name="Banks J.A."/>
            <person name="Nishiyama T."/>
            <person name="Hasebe M."/>
            <person name="Bowman J.L."/>
            <person name="Gribskov M."/>
            <person name="dePamphilis C."/>
            <person name="Albert V.A."/>
            <person name="Aono N."/>
            <person name="Aoyama T."/>
            <person name="Ambrose B.A."/>
            <person name="Ashton N.W."/>
            <person name="Axtell M.J."/>
            <person name="Barker E."/>
            <person name="Barker M.S."/>
            <person name="Bennetzen J.L."/>
            <person name="Bonawitz N.D."/>
            <person name="Chapple C."/>
            <person name="Cheng C."/>
            <person name="Correa L.G."/>
            <person name="Dacre M."/>
            <person name="DeBarry J."/>
            <person name="Dreyer I."/>
            <person name="Elias M."/>
            <person name="Engstrom E.M."/>
            <person name="Estelle M."/>
            <person name="Feng L."/>
            <person name="Finet C."/>
            <person name="Floyd S.K."/>
            <person name="Frommer W.B."/>
            <person name="Fujita T."/>
            <person name="Gramzow L."/>
            <person name="Gutensohn M."/>
            <person name="Harholt J."/>
            <person name="Hattori M."/>
            <person name="Heyl A."/>
            <person name="Hirai T."/>
            <person name="Hiwatashi Y."/>
            <person name="Ishikawa M."/>
            <person name="Iwata M."/>
            <person name="Karol K.G."/>
            <person name="Koehler B."/>
            <person name="Kolukisaoglu U."/>
            <person name="Kubo M."/>
            <person name="Kurata T."/>
            <person name="Lalonde S."/>
            <person name="Li K."/>
            <person name="Li Y."/>
            <person name="Litt A."/>
            <person name="Lyons E."/>
            <person name="Manning G."/>
            <person name="Maruyama T."/>
            <person name="Michael T.P."/>
            <person name="Mikami K."/>
            <person name="Miyazaki S."/>
            <person name="Morinaga S."/>
            <person name="Murata T."/>
            <person name="Mueller-Roeber B."/>
            <person name="Nelson D.R."/>
            <person name="Obara M."/>
            <person name="Oguri Y."/>
            <person name="Olmstead R.G."/>
            <person name="Onodera N."/>
            <person name="Petersen B.L."/>
            <person name="Pils B."/>
            <person name="Prigge M."/>
            <person name="Rensing S.A."/>
            <person name="Riano-Pachon D.M."/>
            <person name="Roberts A.W."/>
            <person name="Sato Y."/>
            <person name="Scheller H.V."/>
            <person name="Schulz B."/>
            <person name="Schulz C."/>
            <person name="Shakirov E.V."/>
            <person name="Shibagaki N."/>
            <person name="Shinohara N."/>
            <person name="Shippen D.E."/>
            <person name="Soerensen I."/>
            <person name="Sotooka R."/>
            <person name="Sugimoto N."/>
            <person name="Sugita M."/>
            <person name="Sumikawa N."/>
            <person name="Tanurdzic M."/>
            <person name="Theissen G."/>
            <person name="Ulvskov P."/>
            <person name="Wakazuki S."/>
            <person name="Weng J.K."/>
            <person name="Willats W.W."/>
            <person name="Wipf D."/>
            <person name="Wolf P.G."/>
            <person name="Yang L."/>
            <person name="Zimmer A.D."/>
            <person name="Zhu Q."/>
            <person name="Mitros T."/>
            <person name="Hellsten U."/>
            <person name="Loque D."/>
            <person name="Otillar R."/>
            <person name="Salamov A."/>
            <person name="Schmutz J."/>
            <person name="Shapiro H."/>
            <person name="Lindquist E."/>
            <person name="Lucas S."/>
            <person name="Rokhsar D."/>
            <person name="Grigoriev I.V."/>
        </authorList>
    </citation>
    <scope>NUCLEOTIDE SEQUENCE [LARGE SCALE GENOMIC DNA]</scope>
</reference>
<proteinExistence type="predicted"/>
<evidence type="ECO:0000313" key="8">
    <source>
        <dbReference type="Proteomes" id="UP000001514"/>
    </source>
</evidence>
<dbReference type="InParanoid" id="D8T161"/>
<dbReference type="Gramene" id="EFJ09582">
    <property type="protein sequence ID" value="EFJ09582"/>
    <property type="gene ID" value="SELMODRAFT_427934"/>
</dbReference>
<dbReference type="PANTHER" id="PTHR31140">
    <property type="entry name" value="B3 DOMAIN-CONTAINING TRANSCRIPTION FACTOR ABI3"/>
    <property type="match status" value="1"/>
</dbReference>
<dbReference type="PROSITE" id="PS50863">
    <property type="entry name" value="B3"/>
    <property type="match status" value="1"/>
</dbReference>
<name>D8T161_SELML</name>